<evidence type="ECO:0000256" key="2">
    <source>
        <dbReference type="ARBA" id="ARBA00022771"/>
    </source>
</evidence>
<evidence type="ECO:0000313" key="7">
    <source>
        <dbReference type="EMBL" id="BAN21412.1"/>
    </source>
</evidence>
<evidence type="ECO:0000256" key="4">
    <source>
        <dbReference type="ARBA" id="ARBA00023125"/>
    </source>
</evidence>
<sequence>MVNRRYCAVPGCRSSSKRSPFKAFFSVPLEIEERKKWLQAMCRSPSDFSDKSHLDICEDHFNVGTCFLYSHNGGFEF</sequence>
<dbReference type="GO" id="GO:0008270">
    <property type="term" value="F:zinc ion binding"/>
    <property type="evidence" value="ECO:0007669"/>
    <property type="project" value="UniProtKB-KW"/>
</dbReference>
<keyword evidence="2 5" id="KW-0863">Zinc-finger</keyword>
<dbReference type="InterPro" id="IPR038441">
    <property type="entry name" value="THAP_Znf_sf"/>
</dbReference>
<evidence type="ECO:0000256" key="1">
    <source>
        <dbReference type="ARBA" id="ARBA00022723"/>
    </source>
</evidence>
<keyword evidence="3" id="KW-0862">Zinc</keyword>
<dbReference type="EMBL" id="AK418197">
    <property type="protein sequence ID" value="BAN21412.1"/>
    <property type="molecule type" value="mRNA"/>
</dbReference>
<feature type="domain" description="THAP-type" evidence="6">
    <location>
        <begin position="1"/>
        <end position="77"/>
    </location>
</feature>
<dbReference type="SUPFAM" id="SSF57716">
    <property type="entry name" value="Glucocorticoid receptor-like (DNA-binding domain)"/>
    <property type="match status" value="1"/>
</dbReference>
<dbReference type="InterPro" id="IPR006612">
    <property type="entry name" value="THAP_Znf"/>
</dbReference>
<dbReference type="PROSITE" id="PS50950">
    <property type="entry name" value="ZF_THAP"/>
    <property type="match status" value="1"/>
</dbReference>
<organism evidence="7">
    <name type="scientific">Riptortus pedestris</name>
    <name type="common">Bean bug</name>
    <dbReference type="NCBI Taxonomy" id="329032"/>
    <lineage>
        <taxon>Eukaryota</taxon>
        <taxon>Metazoa</taxon>
        <taxon>Ecdysozoa</taxon>
        <taxon>Arthropoda</taxon>
        <taxon>Hexapoda</taxon>
        <taxon>Insecta</taxon>
        <taxon>Pterygota</taxon>
        <taxon>Neoptera</taxon>
        <taxon>Paraneoptera</taxon>
        <taxon>Hemiptera</taxon>
        <taxon>Heteroptera</taxon>
        <taxon>Panheteroptera</taxon>
        <taxon>Pentatomomorpha</taxon>
        <taxon>Coreoidea</taxon>
        <taxon>Alydidae</taxon>
        <taxon>Riptortus</taxon>
    </lineage>
</organism>
<dbReference type="Gene3D" id="6.20.210.20">
    <property type="entry name" value="THAP domain"/>
    <property type="match status" value="1"/>
</dbReference>
<dbReference type="Pfam" id="PF05485">
    <property type="entry name" value="THAP"/>
    <property type="match status" value="1"/>
</dbReference>
<evidence type="ECO:0000259" key="6">
    <source>
        <dbReference type="PROSITE" id="PS50950"/>
    </source>
</evidence>
<keyword evidence="4 5" id="KW-0238">DNA-binding</keyword>
<keyword evidence="1" id="KW-0479">Metal-binding</keyword>
<accession>R4WU06</accession>
<name>R4WU06_RIPPE</name>
<evidence type="ECO:0000256" key="5">
    <source>
        <dbReference type="PROSITE-ProRule" id="PRU00309"/>
    </source>
</evidence>
<evidence type="ECO:0000256" key="3">
    <source>
        <dbReference type="ARBA" id="ARBA00022833"/>
    </source>
</evidence>
<protein>
    <submittedName>
        <fullName evidence="7">Unkown protein</fullName>
    </submittedName>
</protein>
<dbReference type="AlphaFoldDB" id="R4WU06"/>
<reference evidence="7" key="1">
    <citation type="journal article" date="2013" name="PLoS ONE">
        <title>Gene expression in gut symbiotic organ of stinkbug affected by extracellular bacterial symbiont.</title>
        <authorList>
            <person name="Futahashi R."/>
            <person name="Tanaka K."/>
            <person name="Tanahashi M."/>
            <person name="Nikoh N."/>
            <person name="Kikuchi Y."/>
            <person name="Lee B.L."/>
            <person name="Fukatsu T."/>
        </authorList>
    </citation>
    <scope>NUCLEOTIDE SEQUENCE</scope>
    <source>
        <tissue evidence="7">Midgut</tissue>
    </source>
</reference>
<dbReference type="GO" id="GO:0003677">
    <property type="term" value="F:DNA binding"/>
    <property type="evidence" value="ECO:0007669"/>
    <property type="project" value="UniProtKB-UniRule"/>
</dbReference>
<proteinExistence type="evidence at transcript level"/>